<evidence type="ECO:0000313" key="3">
    <source>
        <dbReference type="EMBL" id="PXV91825.1"/>
    </source>
</evidence>
<keyword evidence="1" id="KW-1133">Transmembrane helix</keyword>
<organism evidence="4 5">
    <name type="scientific">Lachnotalea glycerini</name>
    <dbReference type="NCBI Taxonomy" id="1763509"/>
    <lineage>
        <taxon>Bacteria</taxon>
        <taxon>Bacillati</taxon>
        <taxon>Bacillota</taxon>
        <taxon>Clostridia</taxon>
        <taxon>Lachnospirales</taxon>
        <taxon>Lachnospiraceae</taxon>
        <taxon>Lachnotalea</taxon>
    </lineage>
</organism>
<evidence type="ECO:0000313" key="6">
    <source>
        <dbReference type="Proteomes" id="UP000247523"/>
    </source>
</evidence>
<keyword evidence="5" id="KW-1185">Reference proteome</keyword>
<dbReference type="AlphaFoldDB" id="A0A255ILI0"/>
<protein>
    <submittedName>
        <fullName evidence="3">Flp pilus assembly pilin Flp</fullName>
    </submittedName>
</protein>
<dbReference type="InterPro" id="IPR031564">
    <property type="entry name" value="Flp1-like"/>
</dbReference>
<reference evidence="4" key="3">
    <citation type="submission" date="2018-07" db="EMBL/GenBank/DDBJ databases">
        <authorList>
            <person name="Quirk P.G."/>
            <person name="Krulwich T.A."/>
        </authorList>
    </citation>
    <scope>NUCLEOTIDE SEQUENCE</scope>
    <source>
        <strain evidence="4">CCRI-19302</strain>
    </source>
</reference>
<gene>
    <name evidence="3" type="ORF">C8E03_103396</name>
    <name evidence="4" type="ORF">CG710_010710</name>
</gene>
<name>A0A255ILI0_9FIRM</name>
<proteinExistence type="predicted"/>
<keyword evidence="1" id="KW-0812">Transmembrane</keyword>
<evidence type="ECO:0000259" key="2">
    <source>
        <dbReference type="Pfam" id="PF16982"/>
    </source>
</evidence>
<dbReference type="Proteomes" id="UP000247523">
    <property type="component" value="Unassembled WGS sequence"/>
</dbReference>
<dbReference type="RefSeq" id="WP_094376402.1">
    <property type="nucleotide sequence ID" value="NZ_NOKA02000019.1"/>
</dbReference>
<dbReference type="Proteomes" id="UP000216411">
    <property type="component" value="Unassembled WGS sequence"/>
</dbReference>
<reference evidence="4 5" key="1">
    <citation type="journal article" date="2017" name="Genome Announc.">
        <title>Draft Genome Sequence of a Sporulating and Motile Strain of Lachnotalea glycerini Isolated from Water in Quebec City, Canada.</title>
        <authorList>
            <person name="Maheux A.F."/>
            <person name="Boudreau D.K."/>
            <person name="Berube E."/>
            <person name="Boissinot M."/>
            <person name="Raymond F."/>
            <person name="Brodeur S."/>
            <person name="Corbeil J."/>
            <person name="Isabel S."/>
            <person name="Omar R.F."/>
            <person name="Bergeron M.G."/>
        </authorList>
    </citation>
    <scope>NUCLEOTIDE SEQUENCE [LARGE SCALE GENOMIC DNA]</scope>
    <source>
        <strain evidence="4 5">CCRI-19302</strain>
    </source>
</reference>
<accession>A0A255ILI0</accession>
<dbReference type="Pfam" id="PF16982">
    <property type="entry name" value="Flp1_like"/>
    <property type="match status" value="1"/>
</dbReference>
<keyword evidence="1" id="KW-0472">Membrane</keyword>
<sequence length="57" mass="6366">MNIVKRFMKEEDGVGVVEVILILVVLIGLVIIFKRQLGELVNSIFNKINSDASSIYS</sequence>
<evidence type="ECO:0000313" key="4">
    <source>
        <dbReference type="EMBL" id="RDY31249.1"/>
    </source>
</evidence>
<feature type="domain" description="Putative Flagellin Flp1-like" evidence="2">
    <location>
        <begin position="6"/>
        <end position="53"/>
    </location>
</feature>
<comment type="caution">
    <text evidence="4">The sequence shown here is derived from an EMBL/GenBank/DDBJ whole genome shotgun (WGS) entry which is preliminary data.</text>
</comment>
<dbReference type="EMBL" id="QICS01000003">
    <property type="protein sequence ID" value="PXV91825.1"/>
    <property type="molecule type" value="Genomic_DNA"/>
</dbReference>
<evidence type="ECO:0000256" key="1">
    <source>
        <dbReference type="SAM" id="Phobius"/>
    </source>
</evidence>
<dbReference type="EMBL" id="NOKA02000019">
    <property type="protein sequence ID" value="RDY31249.1"/>
    <property type="molecule type" value="Genomic_DNA"/>
</dbReference>
<feature type="transmembrane region" description="Helical" evidence="1">
    <location>
        <begin position="12"/>
        <end position="33"/>
    </location>
</feature>
<evidence type="ECO:0000313" key="5">
    <source>
        <dbReference type="Proteomes" id="UP000216411"/>
    </source>
</evidence>
<reference evidence="3 6" key="2">
    <citation type="submission" date="2018-05" db="EMBL/GenBank/DDBJ databases">
        <title>Genomic Encyclopedia of Type Strains, Phase IV (KMG-IV): sequencing the most valuable type-strain genomes for metagenomic binning, comparative biology and taxonomic classification.</title>
        <authorList>
            <person name="Goeker M."/>
        </authorList>
    </citation>
    <scope>NUCLEOTIDE SEQUENCE [LARGE SCALE GENOMIC DNA]</scope>
    <source>
        <strain evidence="3 6">DSM 28816</strain>
    </source>
</reference>